<dbReference type="EMBL" id="MSFO01000002">
    <property type="protein sequence ID" value="PLB53016.1"/>
    <property type="molecule type" value="Genomic_DNA"/>
</dbReference>
<dbReference type="STRING" id="1392250.A0A2I2GJG1"/>
<gene>
    <name evidence="1" type="ORF">P170DRAFT_120976</name>
</gene>
<accession>A0A2I2GJG1</accession>
<dbReference type="InterPro" id="IPR027417">
    <property type="entry name" value="P-loop_NTPase"/>
</dbReference>
<dbReference type="VEuPathDB" id="FungiDB:P170DRAFT_120976"/>
<keyword evidence="2" id="KW-1185">Reference proteome</keyword>
<protein>
    <submittedName>
        <fullName evidence="1">Uncharacterized protein</fullName>
    </submittedName>
</protein>
<dbReference type="Proteomes" id="UP000234275">
    <property type="component" value="Unassembled WGS sequence"/>
</dbReference>
<organism evidence="1 2">
    <name type="scientific">Aspergillus steynii IBT 23096</name>
    <dbReference type="NCBI Taxonomy" id="1392250"/>
    <lineage>
        <taxon>Eukaryota</taxon>
        <taxon>Fungi</taxon>
        <taxon>Dikarya</taxon>
        <taxon>Ascomycota</taxon>
        <taxon>Pezizomycotina</taxon>
        <taxon>Eurotiomycetes</taxon>
        <taxon>Eurotiomycetidae</taxon>
        <taxon>Eurotiales</taxon>
        <taxon>Aspergillaceae</taxon>
        <taxon>Aspergillus</taxon>
        <taxon>Aspergillus subgen. Circumdati</taxon>
    </lineage>
</organism>
<dbReference type="AlphaFoldDB" id="A0A2I2GJG1"/>
<dbReference type="OrthoDB" id="2364732at2759"/>
<sequence length="592" mass="66652">MSSTLVEHALLPGHERMVKVTLGPCLFVFRGDMHCPCSSGSLVTQEHSFAAGGICDDCGHLLSRHRHYAESPPELPQSLPQDISPRSDTVRKLAALLDRKRVVHIRGTPSSGKTTLARLLEFYYAEQGQSVKLITGWRHNPDLPTQQNQRQPEESRLFEIENLLHTNTVFIIDEAQESFADHALWLGPIKSQSGASGGAKICLLSSYGSPTSGSPVFPDAQAPLYLEPSQRVSIAEQSDPESSGICLFYNEEEFEDAVNRLCSRPDTSLDMDSSARAYLYTMTKGHPGAVEALVSYVFRNYEQALKNGAMRTVTKELISQSLYDESRVFRGLRKNAVFASFPLSKFLTAQAVKVLRKVLEDGSVPFNLQDDGLRLCYEKGWLHLDLARTSASEDLKMICFLPTRLHMKFVEYTLHVSQLEPFPFGRFPCLADLCEAILKCFSRSRLLSTPDTSHLPSKFIRPPETPFQDEWYRCFSSLVGHAVGISSKWSRVGNERVDFRIIAPAWGVELLRDGDQIHSVCARFQQHGLYRPLIEEGKMTDWLILDCRQSVPQKYHIPGTKLWRVIFKEDYTSAYVLDSENALVVPEFALLD</sequence>
<comment type="caution">
    <text evidence="1">The sequence shown here is derived from an EMBL/GenBank/DDBJ whole genome shotgun (WGS) entry which is preliminary data.</text>
</comment>
<evidence type="ECO:0000313" key="1">
    <source>
        <dbReference type="EMBL" id="PLB53016.1"/>
    </source>
</evidence>
<reference evidence="1 2" key="1">
    <citation type="submission" date="2016-12" db="EMBL/GenBank/DDBJ databases">
        <title>The genomes of Aspergillus section Nigri reveals drivers in fungal speciation.</title>
        <authorList>
            <consortium name="DOE Joint Genome Institute"/>
            <person name="Vesth T.C."/>
            <person name="Nybo J."/>
            <person name="Theobald S."/>
            <person name="Brandl J."/>
            <person name="Frisvad J.C."/>
            <person name="Nielsen K.F."/>
            <person name="Lyhne E.K."/>
            <person name="Kogle M.E."/>
            <person name="Kuo A."/>
            <person name="Riley R."/>
            <person name="Clum A."/>
            <person name="Nolan M."/>
            <person name="Lipzen A."/>
            <person name="Salamov A."/>
            <person name="Henrissat B."/>
            <person name="Wiebenga A."/>
            <person name="De Vries R.P."/>
            <person name="Grigoriev I.V."/>
            <person name="Mortensen U.H."/>
            <person name="Andersen M.R."/>
            <person name="Baker S.E."/>
        </authorList>
    </citation>
    <scope>NUCLEOTIDE SEQUENCE [LARGE SCALE GENOMIC DNA]</scope>
    <source>
        <strain evidence="1 2">IBT 23096</strain>
    </source>
</reference>
<dbReference type="GeneID" id="36550054"/>
<dbReference type="RefSeq" id="XP_024708318.1">
    <property type="nucleotide sequence ID" value="XM_024842359.1"/>
</dbReference>
<evidence type="ECO:0000313" key="2">
    <source>
        <dbReference type="Proteomes" id="UP000234275"/>
    </source>
</evidence>
<proteinExistence type="predicted"/>
<name>A0A2I2GJG1_9EURO</name>
<dbReference type="SUPFAM" id="SSF52540">
    <property type="entry name" value="P-loop containing nucleoside triphosphate hydrolases"/>
    <property type="match status" value="1"/>
</dbReference>